<evidence type="ECO:0008006" key="2">
    <source>
        <dbReference type="Google" id="ProtNLM"/>
    </source>
</evidence>
<dbReference type="EMBL" id="CDMZ01001226">
    <property type="protein sequence ID" value="CEM29304.1"/>
    <property type="molecule type" value="Genomic_DNA"/>
</dbReference>
<gene>
    <name evidence="1" type="ORF">Cvel_4723</name>
</gene>
<dbReference type="AlphaFoldDB" id="A0A0G4GHU0"/>
<reference evidence="1" key="1">
    <citation type="submission" date="2014-11" db="EMBL/GenBank/DDBJ databases">
        <authorList>
            <person name="Otto D Thomas"/>
            <person name="Naeem Raeece"/>
        </authorList>
    </citation>
    <scope>NUCLEOTIDE SEQUENCE</scope>
</reference>
<dbReference type="PhylomeDB" id="A0A0G4GHU0"/>
<sequence>MGCGASSGKNGAGGTDKKVNVDAFDLEVNPKILSIQQLLSEMMALPQWTKMAEHAFDQGDKENTGQVPMKEVLKMIRQTQEAMAYELFPNMDVSRLDQDLIQGIFKKQHKLINQTVNQAEFVELSSEYFKDYIIKKAGELLNARDVPTEGGHGEQIGKVEHVIDRLSARLRNLKDVNPHTL</sequence>
<dbReference type="InterPro" id="IPR011992">
    <property type="entry name" value="EF-hand-dom_pair"/>
</dbReference>
<organism evidence="1">
    <name type="scientific">Chromera velia CCMP2878</name>
    <dbReference type="NCBI Taxonomy" id="1169474"/>
    <lineage>
        <taxon>Eukaryota</taxon>
        <taxon>Sar</taxon>
        <taxon>Alveolata</taxon>
        <taxon>Colpodellida</taxon>
        <taxon>Chromeraceae</taxon>
        <taxon>Chromera</taxon>
    </lineage>
</organism>
<dbReference type="VEuPathDB" id="CryptoDB:Cvel_4723"/>
<name>A0A0G4GHU0_9ALVE</name>
<protein>
    <recommendedName>
        <fullName evidence="2">EF-hand domain-containing protein</fullName>
    </recommendedName>
</protein>
<dbReference type="SUPFAM" id="SSF47473">
    <property type="entry name" value="EF-hand"/>
    <property type="match status" value="1"/>
</dbReference>
<accession>A0A0G4GHU0</accession>
<evidence type="ECO:0000313" key="1">
    <source>
        <dbReference type="EMBL" id="CEM29304.1"/>
    </source>
</evidence>
<proteinExistence type="predicted"/>